<dbReference type="AlphaFoldDB" id="A0A069QSM1"/>
<evidence type="ECO:0000256" key="10">
    <source>
        <dbReference type="SAM" id="Phobius"/>
    </source>
</evidence>
<evidence type="ECO:0000256" key="6">
    <source>
        <dbReference type="ARBA" id="ARBA00022989"/>
    </source>
</evidence>
<feature type="transmembrane region" description="Helical" evidence="10">
    <location>
        <begin position="149"/>
        <end position="169"/>
    </location>
</feature>
<gene>
    <name evidence="11" type="ORF">HMPREF1991_01085</name>
</gene>
<dbReference type="PANTHER" id="PTHR43298:SF2">
    <property type="entry name" value="FMN_FAD EXPORTER YEEO-RELATED"/>
    <property type="match status" value="1"/>
</dbReference>
<dbReference type="Pfam" id="PF01554">
    <property type="entry name" value="MatE"/>
    <property type="match status" value="2"/>
</dbReference>
<keyword evidence="12" id="KW-1185">Reference proteome</keyword>
<dbReference type="GO" id="GO:0015297">
    <property type="term" value="F:antiporter activity"/>
    <property type="evidence" value="ECO:0007669"/>
    <property type="project" value="UniProtKB-KW"/>
</dbReference>
<evidence type="ECO:0000256" key="2">
    <source>
        <dbReference type="ARBA" id="ARBA00022448"/>
    </source>
</evidence>
<dbReference type="NCBIfam" id="TIGR00797">
    <property type="entry name" value="matE"/>
    <property type="match status" value="1"/>
</dbReference>
<dbReference type="HOGENOM" id="CLU_012893_5_3_10"/>
<feature type="transmembrane region" description="Helical" evidence="10">
    <location>
        <begin position="207"/>
        <end position="227"/>
    </location>
</feature>
<dbReference type="EMBL" id="JNGW01000043">
    <property type="protein sequence ID" value="KDR52851.1"/>
    <property type="molecule type" value="Genomic_DNA"/>
</dbReference>
<evidence type="ECO:0000256" key="7">
    <source>
        <dbReference type="ARBA" id="ARBA00023065"/>
    </source>
</evidence>
<feature type="transmembrane region" description="Helical" evidence="10">
    <location>
        <begin position="73"/>
        <end position="96"/>
    </location>
</feature>
<keyword evidence="4" id="KW-1003">Cell membrane</keyword>
<sequence length="473" mass="50414">MFNKKSNDALLAGIRQGKTLTHNEMLSLIVGLSIPSILAQVTNVLMFYIDAAMVGKLGATASASIGLVESATWLFGGLCSAVSLGFSVQVAHFIGANDFVKARQVMRHALVATLAFSLLVTLCASLIAFRLPGWLRGGDDIAHDASLYFLIYALSVPFLQLGILSSNMLKSAGNMQIPSIMSVLMCVLDVCFNYLFIYVAGLGVPGAALGTVLSIAIVASVEAWFALFRSSILALRLDKERFVWMWSYVRNAVKISAPIAAQYVLMSGAQIVSTYIVAPLGNFAIAANTFAITAESLCYMPGYGIGDAATTLVGQSMGAGQYGLCRSFAKLTVGMGMAVMALMGVVMYVFAPEMIGLMTPVEEIRDLGTQVLRIEAFAEPMFAAAIVGNCVCVGAGDTLKPSLMNLASMWGVRLTLAAVLAHWYGLQGVWTAMAIELTFRGTLFLIRLKWGAWLKAEGGVEKNNADGGRQALL</sequence>
<evidence type="ECO:0000256" key="8">
    <source>
        <dbReference type="ARBA" id="ARBA00023136"/>
    </source>
</evidence>
<feature type="transmembrane region" description="Helical" evidence="10">
    <location>
        <begin position="25"/>
        <end position="49"/>
    </location>
</feature>
<evidence type="ECO:0000313" key="11">
    <source>
        <dbReference type="EMBL" id="KDR52851.1"/>
    </source>
</evidence>
<keyword evidence="6 10" id="KW-1133">Transmembrane helix</keyword>
<dbReference type="InterPro" id="IPR050222">
    <property type="entry name" value="MATE_MdtK"/>
</dbReference>
<dbReference type="CDD" id="cd13137">
    <property type="entry name" value="MATE_NorM_like"/>
    <property type="match status" value="1"/>
</dbReference>
<evidence type="ECO:0000256" key="5">
    <source>
        <dbReference type="ARBA" id="ARBA00022692"/>
    </source>
</evidence>
<reference evidence="11 12" key="1">
    <citation type="submission" date="2013-08" db="EMBL/GenBank/DDBJ databases">
        <authorList>
            <person name="Weinstock G."/>
            <person name="Sodergren E."/>
            <person name="Wylie T."/>
            <person name="Fulton L."/>
            <person name="Fulton R."/>
            <person name="Fronick C."/>
            <person name="O'Laughlin M."/>
            <person name="Godfrey J."/>
            <person name="Miner T."/>
            <person name="Herter B."/>
            <person name="Appelbaum E."/>
            <person name="Cordes M."/>
            <person name="Lek S."/>
            <person name="Wollam A."/>
            <person name="Pepin K.H."/>
            <person name="Palsikar V.B."/>
            <person name="Mitreva M."/>
            <person name="Wilson R.K."/>
        </authorList>
    </citation>
    <scope>NUCLEOTIDE SEQUENCE [LARGE SCALE GENOMIC DNA]</scope>
    <source>
        <strain evidence="11 12">ATCC 15930</strain>
    </source>
</reference>
<dbReference type="GO" id="GO:0042910">
    <property type="term" value="F:xenobiotic transmembrane transporter activity"/>
    <property type="evidence" value="ECO:0007669"/>
    <property type="project" value="InterPro"/>
</dbReference>
<accession>A0A069QSM1</accession>
<keyword evidence="5 10" id="KW-0812">Transmembrane</keyword>
<evidence type="ECO:0000256" key="9">
    <source>
        <dbReference type="ARBA" id="ARBA00031636"/>
    </source>
</evidence>
<name>A0A069QSM1_HOYLO</name>
<evidence type="ECO:0000313" key="12">
    <source>
        <dbReference type="Proteomes" id="UP000027442"/>
    </source>
</evidence>
<dbReference type="RefSeq" id="WP_018968056.1">
    <property type="nucleotide sequence ID" value="NZ_KB899220.1"/>
</dbReference>
<keyword evidence="7" id="KW-0406">Ion transport</keyword>
<comment type="subcellular location">
    <subcellularLocation>
        <location evidence="1">Cell membrane</location>
        <topology evidence="1">Multi-pass membrane protein</topology>
    </subcellularLocation>
</comment>
<dbReference type="eggNOG" id="COG0534">
    <property type="taxonomic scope" value="Bacteria"/>
</dbReference>
<keyword evidence="2" id="KW-0813">Transport</keyword>
<keyword evidence="3" id="KW-0050">Antiport</keyword>
<dbReference type="PIRSF" id="PIRSF006603">
    <property type="entry name" value="DinF"/>
    <property type="match status" value="1"/>
</dbReference>
<protein>
    <recommendedName>
        <fullName evidence="9">Multidrug-efflux transporter</fullName>
    </recommendedName>
</protein>
<dbReference type="Proteomes" id="UP000027442">
    <property type="component" value="Unassembled WGS sequence"/>
</dbReference>
<feature type="transmembrane region" description="Helical" evidence="10">
    <location>
        <begin position="181"/>
        <end position="201"/>
    </location>
</feature>
<evidence type="ECO:0000256" key="3">
    <source>
        <dbReference type="ARBA" id="ARBA00022449"/>
    </source>
</evidence>
<organism evidence="11 12">
    <name type="scientific">Hoylesella loescheii DSM 19665 = JCM 12249 = ATCC 15930</name>
    <dbReference type="NCBI Taxonomy" id="1122985"/>
    <lineage>
        <taxon>Bacteria</taxon>
        <taxon>Pseudomonadati</taxon>
        <taxon>Bacteroidota</taxon>
        <taxon>Bacteroidia</taxon>
        <taxon>Bacteroidales</taxon>
        <taxon>Prevotellaceae</taxon>
        <taxon>Hoylesella</taxon>
    </lineage>
</organism>
<dbReference type="GO" id="GO:0006811">
    <property type="term" value="P:monoatomic ion transport"/>
    <property type="evidence" value="ECO:0007669"/>
    <property type="project" value="UniProtKB-KW"/>
</dbReference>
<evidence type="ECO:0000256" key="1">
    <source>
        <dbReference type="ARBA" id="ARBA00004651"/>
    </source>
</evidence>
<comment type="caution">
    <text evidence="11">The sequence shown here is derived from an EMBL/GenBank/DDBJ whole genome shotgun (WGS) entry which is preliminary data.</text>
</comment>
<proteinExistence type="predicted"/>
<feature type="transmembrane region" description="Helical" evidence="10">
    <location>
        <begin position="331"/>
        <end position="351"/>
    </location>
</feature>
<dbReference type="GO" id="GO:0005886">
    <property type="term" value="C:plasma membrane"/>
    <property type="evidence" value="ECO:0007669"/>
    <property type="project" value="UniProtKB-SubCell"/>
</dbReference>
<feature type="transmembrane region" description="Helical" evidence="10">
    <location>
        <begin position="108"/>
        <end position="129"/>
    </location>
</feature>
<dbReference type="InterPro" id="IPR048279">
    <property type="entry name" value="MdtK-like"/>
</dbReference>
<dbReference type="InterPro" id="IPR002528">
    <property type="entry name" value="MATE_fam"/>
</dbReference>
<keyword evidence="8 10" id="KW-0472">Membrane</keyword>
<evidence type="ECO:0000256" key="4">
    <source>
        <dbReference type="ARBA" id="ARBA00022475"/>
    </source>
</evidence>
<dbReference type="PANTHER" id="PTHR43298">
    <property type="entry name" value="MULTIDRUG RESISTANCE PROTEIN NORM-RELATED"/>
    <property type="match status" value="1"/>
</dbReference>
<dbReference type="PATRIC" id="fig|1122985.7.peg.1126"/>